<keyword evidence="4" id="KW-1185">Reference proteome</keyword>
<organism evidence="3 4">
    <name type="scientific">Letharia lupina</name>
    <dbReference type="NCBI Taxonomy" id="560253"/>
    <lineage>
        <taxon>Eukaryota</taxon>
        <taxon>Fungi</taxon>
        <taxon>Dikarya</taxon>
        <taxon>Ascomycota</taxon>
        <taxon>Pezizomycotina</taxon>
        <taxon>Lecanoromycetes</taxon>
        <taxon>OSLEUM clade</taxon>
        <taxon>Lecanoromycetidae</taxon>
        <taxon>Lecanorales</taxon>
        <taxon>Lecanorineae</taxon>
        <taxon>Parmeliaceae</taxon>
        <taxon>Letharia</taxon>
    </lineage>
</organism>
<comment type="caution">
    <text evidence="3">The sequence shown here is derived from an EMBL/GenBank/DDBJ whole genome shotgun (WGS) entry which is preliminary data.</text>
</comment>
<name>A0A8H6CDF7_9LECA</name>
<feature type="transmembrane region" description="Helical" evidence="2">
    <location>
        <begin position="43"/>
        <end position="61"/>
    </location>
</feature>
<evidence type="ECO:0000256" key="2">
    <source>
        <dbReference type="SAM" id="Phobius"/>
    </source>
</evidence>
<keyword evidence="2" id="KW-1133">Transmembrane helix</keyword>
<sequence>MVALGGNPPITANVGSNDPTSGGKASRASQTCDHKCAVTTLSIAIPILSLFIIGFLVFGLSHRRRKMRKNKAKDQETEIAIRKLGPESETSSVTGFGDFPAVTNVEDGAEAVRVSEKPSSSWKSRKLFLKTPGWWRM</sequence>
<proteinExistence type="predicted"/>
<evidence type="ECO:0000256" key="1">
    <source>
        <dbReference type="SAM" id="MobiDB-lite"/>
    </source>
</evidence>
<evidence type="ECO:0000313" key="3">
    <source>
        <dbReference type="EMBL" id="KAF6221399.1"/>
    </source>
</evidence>
<dbReference type="RefSeq" id="XP_037150834.1">
    <property type="nucleotide sequence ID" value="XM_037293181.1"/>
</dbReference>
<feature type="region of interest" description="Disordered" evidence="1">
    <location>
        <begin position="1"/>
        <end position="29"/>
    </location>
</feature>
<dbReference type="AlphaFoldDB" id="A0A8H6CDF7"/>
<protein>
    <submittedName>
        <fullName evidence="3">Uncharacterized protein</fullName>
    </submittedName>
</protein>
<keyword evidence="2" id="KW-0812">Transmembrane</keyword>
<dbReference type="GeneID" id="59330668"/>
<dbReference type="EMBL" id="JACCJB010000014">
    <property type="protein sequence ID" value="KAF6221399.1"/>
    <property type="molecule type" value="Genomic_DNA"/>
</dbReference>
<dbReference type="Proteomes" id="UP000593566">
    <property type="component" value="Unassembled WGS sequence"/>
</dbReference>
<accession>A0A8H6CDF7</accession>
<gene>
    <name evidence="3" type="ORF">HO133_002254</name>
</gene>
<evidence type="ECO:0000313" key="4">
    <source>
        <dbReference type="Proteomes" id="UP000593566"/>
    </source>
</evidence>
<reference evidence="3 4" key="1">
    <citation type="journal article" date="2020" name="Genomics">
        <title>Complete, high-quality genomes from long-read metagenomic sequencing of two wolf lichen thalli reveals enigmatic genome architecture.</title>
        <authorList>
            <person name="McKenzie S.K."/>
            <person name="Walston R.F."/>
            <person name="Allen J.L."/>
        </authorList>
    </citation>
    <scope>NUCLEOTIDE SEQUENCE [LARGE SCALE GENOMIC DNA]</scope>
    <source>
        <strain evidence="3">WasteWater1</strain>
    </source>
</reference>
<keyword evidence="2" id="KW-0472">Membrane</keyword>